<keyword evidence="8" id="KW-0325">Glycoprotein</keyword>
<evidence type="ECO:0000256" key="11">
    <source>
        <dbReference type="ARBA" id="ARBA00053577"/>
    </source>
</evidence>
<dbReference type="FunFam" id="2.60.40.10:FF:000816">
    <property type="entry name" value="collagen alpha-1(XII) chain isoform X2"/>
    <property type="match status" value="1"/>
</dbReference>
<organism evidence="16 17">
    <name type="scientific">Pan troglodytes</name>
    <name type="common">Chimpanzee</name>
    <dbReference type="NCBI Taxonomy" id="9598"/>
    <lineage>
        <taxon>Eukaryota</taxon>
        <taxon>Metazoa</taxon>
        <taxon>Chordata</taxon>
        <taxon>Craniata</taxon>
        <taxon>Vertebrata</taxon>
        <taxon>Euteleostomi</taxon>
        <taxon>Mammalia</taxon>
        <taxon>Eutheria</taxon>
        <taxon>Euarchontoglires</taxon>
        <taxon>Primates</taxon>
        <taxon>Haplorrhini</taxon>
        <taxon>Catarrhini</taxon>
        <taxon>Hominidae</taxon>
        <taxon>Pan</taxon>
    </lineage>
</organism>
<dbReference type="AlphaFoldDB" id="A0A2J8PVX0"/>
<dbReference type="InterPro" id="IPR050991">
    <property type="entry name" value="ECM_Regulatory_Proteins"/>
</dbReference>
<dbReference type="SUPFAM" id="SSF53300">
    <property type="entry name" value="vWA-like"/>
    <property type="match status" value="1"/>
</dbReference>
<comment type="function">
    <text evidence="11">Type XII collagen interacts with type I collagen-containing fibrils, the COL1 domain could be associated with the surface of the fibrils, and the COL2 and NC3 domains may be localized in the perifibrillar matrix.</text>
</comment>
<evidence type="ECO:0000256" key="6">
    <source>
        <dbReference type="ARBA" id="ARBA00023119"/>
    </source>
</evidence>
<dbReference type="SMART" id="SM00327">
    <property type="entry name" value="VWA"/>
    <property type="match status" value="1"/>
</dbReference>
<dbReference type="InterPro" id="IPR003961">
    <property type="entry name" value="FN3_dom"/>
</dbReference>
<dbReference type="FunFam" id="2.60.40.10:FF:000121">
    <property type="entry name" value="Collagen type XII alpha 1 chain"/>
    <property type="match status" value="1"/>
</dbReference>
<feature type="domain" description="Fibronectin type-III" evidence="15">
    <location>
        <begin position="128"/>
        <end position="217"/>
    </location>
</feature>
<feature type="non-terminal residue" evidence="16">
    <location>
        <position position="637"/>
    </location>
</feature>
<dbReference type="FunFam" id="2.60.40.10:FF:000018">
    <property type="entry name" value="collagen alpha-1(XII) chain isoform X1"/>
    <property type="match status" value="2"/>
</dbReference>
<feature type="non-terminal residue" evidence="16">
    <location>
        <position position="1"/>
    </location>
</feature>
<comment type="subunit">
    <text evidence="12">Trimer of identical chains each containing 190 kDa of non-triple-helical sequences.</text>
</comment>
<feature type="domain" description="Fibronectin type-III" evidence="15">
    <location>
        <begin position="400"/>
        <end position="488"/>
    </location>
</feature>
<comment type="subcellular location">
    <subcellularLocation>
        <location evidence="1">Secreted</location>
        <location evidence="1">Extracellular space</location>
        <location evidence="1">Extracellular matrix</location>
    </subcellularLocation>
</comment>
<evidence type="ECO:0000256" key="4">
    <source>
        <dbReference type="ARBA" id="ARBA00022737"/>
    </source>
</evidence>
<evidence type="ECO:0000256" key="10">
    <source>
        <dbReference type="ARBA" id="ARBA00049648"/>
    </source>
</evidence>
<feature type="domain" description="Fibronectin type-III" evidence="15">
    <location>
        <begin position="489"/>
        <end position="583"/>
    </location>
</feature>
<dbReference type="EMBL" id="NBAG03000210">
    <property type="protein sequence ID" value="PNI88156.1"/>
    <property type="molecule type" value="Genomic_DNA"/>
</dbReference>
<dbReference type="Pfam" id="PF00092">
    <property type="entry name" value="VWA"/>
    <property type="match status" value="1"/>
</dbReference>
<dbReference type="CDD" id="cd00063">
    <property type="entry name" value="FN3"/>
    <property type="match status" value="5"/>
</dbReference>
<dbReference type="GO" id="GO:0005581">
    <property type="term" value="C:collagen trimer"/>
    <property type="evidence" value="ECO:0007669"/>
    <property type="project" value="UniProtKB-KW"/>
</dbReference>
<evidence type="ECO:0000256" key="5">
    <source>
        <dbReference type="ARBA" id="ARBA00022889"/>
    </source>
</evidence>
<gene>
    <name evidence="16" type="ORF">CK820_G0000953</name>
</gene>
<keyword evidence="6" id="KW-0176">Collagen</keyword>
<keyword evidence="3" id="KW-0272">Extracellular matrix</keyword>
<keyword evidence="4" id="KW-0677">Repeat</keyword>
<dbReference type="PROSITE" id="PS50234">
    <property type="entry name" value="VWFA"/>
    <property type="match status" value="1"/>
</dbReference>
<keyword evidence="9" id="KW-0379">Hydroxylation</keyword>
<comment type="similarity">
    <text evidence="10">Belongs to the fibril-associated collagens with interrupted helices (FACIT) family.</text>
</comment>
<comment type="caution">
    <text evidence="16">The sequence shown here is derived from an EMBL/GenBank/DDBJ whole genome shotgun (WGS) entry which is preliminary data.</text>
</comment>
<dbReference type="Gene3D" id="2.60.40.10">
    <property type="entry name" value="Immunoglobulins"/>
    <property type="match status" value="6"/>
</dbReference>
<feature type="domain" description="Fibronectin type-III" evidence="15">
    <location>
        <begin position="218"/>
        <end position="308"/>
    </location>
</feature>
<accession>A0A2J8PVX0</accession>
<evidence type="ECO:0000256" key="12">
    <source>
        <dbReference type="ARBA" id="ARBA00064391"/>
    </source>
</evidence>
<dbReference type="PROSITE" id="PS50853">
    <property type="entry name" value="FN3"/>
    <property type="match status" value="5"/>
</dbReference>
<evidence type="ECO:0000259" key="15">
    <source>
        <dbReference type="PROSITE" id="PS50853"/>
    </source>
</evidence>
<evidence type="ECO:0000256" key="9">
    <source>
        <dbReference type="ARBA" id="ARBA00023278"/>
    </source>
</evidence>
<dbReference type="Proteomes" id="UP000236370">
    <property type="component" value="Unassembled WGS sequence"/>
</dbReference>
<evidence type="ECO:0000313" key="16">
    <source>
        <dbReference type="EMBL" id="PNI88156.1"/>
    </source>
</evidence>
<evidence type="ECO:0000256" key="8">
    <source>
        <dbReference type="ARBA" id="ARBA00023180"/>
    </source>
</evidence>
<dbReference type="InterPro" id="IPR013783">
    <property type="entry name" value="Ig-like_fold"/>
</dbReference>
<keyword evidence="5" id="KW-0130">Cell adhesion</keyword>
<dbReference type="SMART" id="SM00060">
    <property type="entry name" value="FN3"/>
    <property type="match status" value="5"/>
</dbReference>
<dbReference type="InterPro" id="IPR036116">
    <property type="entry name" value="FN3_sf"/>
</dbReference>
<dbReference type="PANTHER" id="PTHR46708:SF2">
    <property type="entry name" value="FIBRONECTIN TYPE-III DOMAIN-CONTAINING PROTEIN"/>
    <property type="match status" value="1"/>
</dbReference>
<evidence type="ECO:0000256" key="13">
    <source>
        <dbReference type="ARBA" id="ARBA00067989"/>
    </source>
</evidence>
<evidence type="ECO:0000256" key="2">
    <source>
        <dbReference type="ARBA" id="ARBA00022525"/>
    </source>
</evidence>
<evidence type="ECO:0000256" key="3">
    <source>
        <dbReference type="ARBA" id="ARBA00022530"/>
    </source>
</evidence>
<dbReference type="PANTHER" id="PTHR46708">
    <property type="entry name" value="TENASCIN"/>
    <property type="match status" value="1"/>
</dbReference>
<evidence type="ECO:0000259" key="14">
    <source>
        <dbReference type="PROSITE" id="PS50234"/>
    </source>
</evidence>
<dbReference type="FunFam" id="2.60.40.10:FF:000480">
    <property type="entry name" value="Collagen, type XII, alpha 1"/>
    <property type="match status" value="1"/>
</dbReference>
<proteinExistence type="inferred from homology"/>
<dbReference type="SUPFAM" id="SSF49265">
    <property type="entry name" value="Fibronectin type III"/>
    <property type="match status" value="4"/>
</dbReference>
<dbReference type="Pfam" id="PF00041">
    <property type="entry name" value="fn3"/>
    <property type="match status" value="5"/>
</dbReference>
<name>A0A2J8PVX0_PANTR</name>
<sequence>KSLLQAVANLPYKGGNTLTGMALNFIRQQNFRTQAGMRPRARKIGVLITDGKSQDDVEAPSKKLKDEGVELFAIGIKNADEVELKMIATDPDDTHAYNVADFESLSRIVDDLTINLCNSVKGPGDLEAPSNLVISERTHRSFRVSWTPPSDSVDRYKVEYYPVSGGKRQEFYVSRMETSTVLKDLKPETEYVVNVYSVVEDEYSEPLKGTEKTLPVPVVSLNIYDVGPTTMHVQWQPVGGATGYILSYKPVKDTEPTRPKEVRLGPTVNDMQLTDLVPNTEYAVTVQAVLHDLTSEPVTVREVTLPLPRPQDLKLRDVTHSTMNVFWEPVPGKVRKYIVRYKTPEEDVKEVEVDRSETSTSLKDLFSQTLYTVSVSAVHDEGESPPVTAQETTRPVPAPTNLKITEVTSEGFRGTWDHGASDVSLYRITWAPFGSSDKMETILNGDENTLVFENLNPNTVYEVSITAIYPDESESDDLIGSERTPPKSGPRNLQVYNATSNSLTVKWDPASGRVQKYRITYQPSTGEGNEQTTTIGGRQNSVVLQKLKPDTPYTITVSSLYPDGEGGRMTGRGKTKPLNTVRNLRVYDPSTSTLNVRWDHAEGNPRQYKLFYAPAAGGPEELVPIPGNTNYAILRNL</sequence>
<dbReference type="GO" id="GO:0007155">
    <property type="term" value="P:cell adhesion"/>
    <property type="evidence" value="ECO:0007669"/>
    <property type="project" value="UniProtKB-KW"/>
</dbReference>
<keyword evidence="7" id="KW-1015">Disulfide bond</keyword>
<protein>
    <recommendedName>
        <fullName evidence="13">Collagen alpha-1(XII) chain</fullName>
    </recommendedName>
</protein>
<feature type="domain" description="Fibronectin type-III" evidence="15">
    <location>
        <begin position="309"/>
        <end position="399"/>
    </location>
</feature>
<dbReference type="InterPro" id="IPR036465">
    <property type="entry name" value="vWFA_dom_sf"/>
</dbReference>
<feature type="domain" description="VWFA" evidence="14">
    <location>
        <begin position="1"/>
        <end position="112"/>
    </location>
</feature>
<evidence type="ECO:0000313" key="17">
    <source>
        <dbReference type="Proteomes" id="UP000236370"/>
    </source>
</evidence>
<dbReference type="Gene3D" id="3.40.50.410">
    <property type="entry name" value="von Willebrand factor, type A domain"/>
    <property type="match status" value="1"/>
</dbReference>
<evidence type="ECO:0000256" key="7">
    <source>
        <dbReference type="ARBA" id="ARBA00023157"/>
    </source>
</evidence>
<keyword evidence="2" id="KW-0964">Secreted</keyword>
<dbReference type="InterPro" id="IPR002035">
    <property type="entry name" value="VWF_A"/>
</dbReference>
<evidence type="ECO:0000256" key="1">
    <source>
        <dbReference type="ARBA" id="ARBA00004498"/>
    </source>
</evidence>
<reference evidence="16 17" key="1">
    <citation type="submission" date="2017-12" db="EMBL/GenBank/DDBJ databases">
        <title>High-resolution comparative analysis of great ape genomes.</title>
        <authorList>
            <person name="Pollen A."/>
            <person name="Hastie A."/>
            <person name="Hormozdiari F."/>
            <person name="Dougherty M."/>
            <person name="Liu R."/>
            <person name="Chaisson M."/>
            <person name="Hoppe E."/>
            <person name="Hill C."/>
            <person name="Pang A."/>
            <person name="Hillier L."/>
            <person name="Baker C."/>
            <person name="Armstrong J."/>
            <person name="Shendure J."/>
            <person name="Paten B."/>
            <person name="Wilson R."/>
            <person name="Chao H."/>
            <person name="Schneider V."/>
            <person name="Ventura M."/>
            <person name="Kronenberg Z."/>
            <person name="Murali S."/>
            <person name="Gordon D."/>
            <person name="Cantsilieris S."/>
            <person name="Munson K."/>
            <person name="Nelson B."/>
            <person name="Raja A."/>
            <person name="Underwood J."/>
            <person name="Diekhans M."/>
            <person name="Fiddes I."/>
            <person name="Haussler D."/>
            <person name="Eichler E."/>
        </authorList>
    </citation>
    <scope>NUCLEOTIDE SEQUENCE [LARGE SCALE GENOMIC DNA]</scope>
    <source>
        <strain evidence="16">Yerkes chimp pedigree #C0471</strain>
    </source>
</reference>